<protein>
    <submittedName>
        <fullName evidence="1">Uncharacterized protein</fullName>
    </submittedName>
</protein>
<gene>
    <name evidence="1" type="ORF">PORY_000755</name>
</gene>
<organism evidence="1 2">
    <name type="scientific">Pneumocystis oryctolagi</name>
    <dbReference type="NCBI Taxonomy" id="42067"/>
    <lineage>
        <taxon>Eukaryota</taxon>
        <taxon>Fungi</taxon>
        <taxon>Dikarya</taxon>
        <taxon>Ascomycota</taxon>
        <taxon>Taphrinomycotina</taxon>
        <taxon>Pneumocystomycetes</taxon>
        <taxon>Pneumocystaceae</taxon>
        <taxon>Pneumocystis</taxon>
    </lineage>
</organism>
<name>A0ACB7CFK0_9ASCO</name>
<sequence>MSNLSVENKKNDESRISNLSLEDLQNDLKMKESMSKKGLKKMQKKKNKKNEEKNQLFFEREKQSFSDDFAKNNYGKKKMNQSFERLGIPFQFISNLSGIMDSKNIILRARLQTSRLQGTKMCFLLLRQHLNTVQALVIANENTISKQMVKWCGFISPESIVLVEGEVKKSPNIIKSSTQQDVEIHVHKIFIESESLNRLPFQIEDASRSENEINQDDIKDNLKFARVNLDTRLNNRIIDLRIFTNQAIFRISSGVCQLFREYLLQNNFIEVHTPKIISAPSEGGSNVFRLDYFKGDAYLAQSPQLYKQMLILSDFDRVFEIAPVFRAEDSNTQRHVTEFTGVDLEMSFFEHYHEVLEMVEGLFIYLFKELPKRYMNEINVIKKQFPSSDFQFLNNNKVVRLTFKEAVDLLKKRGVRTNENKEYYIDLSTDEERKLGMLIKELYHTDFYCIDKFPLITRPFYTMPDPEDSNFSNSYDFYIRGEEILSGSQRIHDSEYLQERIRSMNIDPVGLTDYINSFKYGAPPHGGAGIGLERVVFLYLGLGNIRYSCLFPRDPKRLTP</sequence>
<evidence type="ECO:0000313" key="1">
    <source>
        <dbReference type="EMBL" id="KAG4305845.1"/>
    </source>
</evidence>
<evidence type="ECO:0000313" key="2">
    <source>
        <dbReference type="Proteomes" id="UP000768646"/>
    </source>
</evidence>
<dbReference type="EMBL" id="JABTEG010000002">
    <property type="protein sequence ID" value="KAG4305845.1"/>
    <property type="molecule type" value="Genomic_DNA"/>
</dbReference>
<reference evidence="1 2" key="1">
    <citation type="journal article" date="2021" name="Commun. Biol.">
        <title>Genomic insights into the host specific adaptation of the Pneumocystis genus.</title>
        <authorList>
            <person name="Cisse O.H."/>
            <person name="Ma L."/>
            <person name="Dekker J.P."/>
            <person name="Khil P.P."/>
            <person name="Youn J.-H."/>
            <person name="Brenchley J.M."/>
            <person name="Blair R."/>
            <person name="Pahar B."/>
            <person name="Chabe M."/>
            <person name="Van Rompay K.K.A."/>
            <person name="Keesler R."/>
            <person name="Sukura A."/>
            <person name="Hirsch V."/>
            <person name="Kutty G."/>
            <person name="Liu Y."/>
            <person name="Peng L."/>
            <person name="Chen J."/>
            <person name="Song J."/>
            <person name="Weissenbacher-Lang C."/>
            <person name="Xu J."/>
            <person name="Upham N.S."/>
            <person name="Stajich J.E."/>
            <person name="Cuomo C.A."/>
            <person name="Cushion M.T."/>
            <person name="Kovacs J.A."/>
        </authorList>
    </citation>
    <scope>NUCLEOTIDE SEQUENCE [LARGE SCALE GENOMIC DNA]</scope>
    <source>
        <strain evidence="1 2">RABM</strain>
    </source>
</reference>
<proteinExistence type="predicted"/>
<accession>A0ACB7CFK0</accession>
<comment type="caution">
    <text evidence="1">The sequence shown here is derived from an EMBL/GenBank/DDBJ whole genome shotgun (WGS) entry which is preliminary data.</text>
</comment>
<dbReference type="Proteomes" id="UP000768646">
    <property type="component" value="Unassembled WGS sequence"/>
</dbReference>
<keyword evidence="2" id="KW-1185">Reference proteome</keyword>